<dbReference type="GO" id="GO:0004553">
    <property type="term" value="F:hydrolase activity, hydrolyzing O-glycosyl compounds"/>
    <property type="evidence" value="ECO:0007669"/>
    <property type="project" value="TreeGrafter"/>
</dbReference>
<evidence type="ECO:0000256" key="1">
    <source>
        <dbReference type="SAM" id="Phobius"/>
    </source>
</evidence>
<keyword evidence="1" id="KW-0472">Membrane</keyword>
<keyword evidence="1" id="KW-1133">Transmembrane helix</keyword>
<proteinExistence type="predicted"/>
<dbReference type="AlphaFoldDB" id="A0A1F5IR47"/>
<evidence type="ECO:0008006" key="4">
    <source>
        <dbReference type="Google" id="ProtNLM"/>
    </source>
</evidence>
<feature type="transmembrane region" description="Helical" evidence="1">
    <location>
        <begin position="21"/>
        <end position="46"/>
    </location>
</feature>
<dbReference type="InterPro" id="IPR013783">
    <property type="entry name" value="Ig-like_fold"/>
</dbReference>
<organism evidence="2 3">
    <name type="scientific">Candidatus Daviesbacteria bacterium RIFCSPHIGHO2_01_FULL_41_23</name>
    <dbReference type="NCBI Taxonomy" id="1797764"/>
    <lineage>
        <taxon>Bacteria</taxon>
        <taxon>Candidatus Daviesiibacteriota</taxon>
    </lineage>
</organism>
<sequence>MISIIARNKPKDQERGYRLKVTGYSIVTLLFFLFTVPCTLFPTYAITDPLAVPNNKFGIHILQATPDESSPAAELVNTNGDWGYITVLIESKDRKTDKWQNFFNDLRRRHLIPIVRLATHPEGNYWKRPYEGEEMAWADFLETLNWPVKNRYVTVYNEPNHAGEWGNKVDAKSYAEALDKTITALKAKSQDYFVLNGGLDASAPSKMPGYEDAVFFMQEMENAVPGIFERLDGWASHSYPSPNFAGSPEGVGRGTIRTWFWELQQLRNLGVTKNLPVFITEAGWQHAEGLKYDRNLPSADTVAGYYKQAFENAWNTKNIVAVTPFLLSYQETPFDHFSFKKITGEKQSEKLPDTNVLGVQFPEYYSMYQVIRDLPKIAGKPIQDTKVELTQGEIFSSIVAGETYNISLTFENTGQSIWNDGNKVSLKPIEGGLNLGITGIELPADKKVEPGQEYTFNISLKAPQSGTYTVSINLFQGDKQFDSKPLEFITRVKSPVILKIIGALGWKKDFAEAYSLKVKGASGNSSQNVILDQKGVSPEMEARYLLPDYTFEFSLEKPFYKAKTLNQKVSDGINTLDFGILQPDIVSALLHPKDLWQLLPFSNRPKQM</sequence>
<dbReference type="InterPro" id="IPR051923">
    <property type="entry name" value="Glycosyl_Hydrolase_39"/>
</dbReference>
<name>A0A1F5IR47_9BACT</name>
<dbReference type="Proteomes" id="UP000176336">
    <property type="component" value="Unassembled WGS sequence"/>
</dbReference>
<gene>
    <name evidence="2" type="ORF">A2871_02600</name>
</gene>
<dbReference type="PANTHER" id="PTHR12631:SF10">
    <property type="entry name" value="BETA-XYLOSIDASE-LIKE PROTEIN-RELATED"/>
    <property type="match status" value="1"/>
</dbReference>
<evidence type="ECO:0000313" key="3">
    <source>
        <dbReference type="Proteomes" id="UP000176336"/>
    </source>
</evidence>
<dbReference type="InterPro" id="IPR017853">
    <property type="entry name" value="GH"/>
</dbReference>
<dbReference type="SUPFAM" id="SSF51445">
    <property type="entry name" value="(Trans)glycosidases"/>
    <property type="match status" value="1"/>
</dbReference>
<dbReference type="PANTHER" id="PTHR12631">
    <property type="entry name" value="ALPHA-L-IDURONIDASE"/>
    <property type="match status" value="1"/>
</dbReference>
<dbReference type="EMBL" id="MFCR01000008">
    <property type="protein sequence ID" value="OGE18855.1"/>
    <property type="molecule type" value="Genomic_DNA"/>
</dbReference>
<dbReference type="Gene3D" id="3.20.20.80">
    <property type="entry name" value="Glycosidases"/>
    <property type="match status" value="1"/>
</dbReference>
<dbReference type="Gene3D" id="2.60.40.10">
    <property type="entry name" value="Immunoglobulins"/>
    <property type="match status" value="1"/>
</dbReference>
<comment type="caution">
    <text evidence="2">The sequence shown here is derived from an EMBL/GenBank/DDBJ whole genome shotgun (WGS) entry which is preliminary data.</text>
</comment>
<accession>A0A1F5IR47</accession>
<reference evidence="2 3" key="1">
    <citation type="journal article" date="2016" name="Nat. Commun.">
        <title>Thousands of microbial genomes shed light on interconnected biogeochemical processes in an aquifer system.</title>
        <authorList>
            <person name="Anantharaman K."/>
            <person name="Brown C.T."/>
            <person name="Hug L.A."/>
            <person name="Sharon I."/>
            <person name="Castelle C.J."/>
            <person name="Probst A.J."/>
            <person name="Thomas B.C."/>
            <person name="Singh A."/>
            <person name="Wilkins M.J."/>
            <person name="Karaoz U."/>
            <person name="Brodie E.L."/>
            <person name="Williams K.H."/>
            <person name="Hubbard S.S."/>
            <person name="Banfield J.F."/>
        </authorList>
    </citation>
    <scope>NUCLEOTIDE SEQUENCE [LARGE SCALE GENOMIC DNA]</scope>
</reference>
<protein>
    <recommendedName>
        <fullName evidence="4">Asl1-like glycosyl hydrolase catalytic domain-containing protein</fullName>
    </recommendedName>
</protein>
<keyword evidence="1" id="KW-0812">Transmembrane</keyword>
<evidence type="ECO:0000313" key="2">
    <source>
        <dbReference type="EMBL" id="OGE18855.1"/>
    </source>
</evidence>